<keyword evidence="6" id="KW-0788">Thiol protease</keyword>
<dbReference type="PANTHER" id="PTHR13367:SF28">
    <property type="entry name" value="UBIQUITIN THIOESTERASE ZRANB1"/>
    <property type="match status" value="1"/>
</dbReference>
<dbReference type="PANTHER" id="PTHR13367">
    <property type="entry name" value="UBIQUITIN THIOESTERASE"/>
    <property type="match status" value="1"/>
</dbReference>
<evidence type="ECO:0000256" key="1">
    <source>
        <dbReference type="ARBA" id="ARBA00000707"/>
    </source>
</evidence>
<reference evidence="7 8" key="1">
    <citation type="submission" date="2024-02" db="EMBL/GenBank/DDBJ databases">
        <authorList>
            <person name="Chen Y."/>
            <person name="Shah S."/>
            <person name="Dougan E. K."/>
            <person name="Thang M."/>
            <person name="Chan C."/>
        </authorList>
    </citation>
    <scope>NUCLEOTIDE SEQUENCE [LARGE SCALE GENOMIC DNA]</scope>
</reference>
<dbReference type="InterPro" id="IPR051346">
    <property type="entry name" value="OTU_Deubiquitinase"/>
</dbReference>
<name>A0ABP0KC62_9DINO</name>
<keyword evidence="3" id="KW-0645">Protease</keyword>
<evidence type="ECO:0000256" key="5">
    <source>
        <dbReference type="ARBA" id="ARBA00022801"/>
    </source>
</evidence>
<protein>
    <recommendedName>
        <fullName evidence="2">ubiquitinyl hydrolase 1</fullName>
        <ecNumber evidence="2">3.4.19.12</ecNumber>
    </recommendedName>
</protein>
<dbReference type="EMBL" id="CAXAMN010008224">
    <property type="protein sequence ID" value="CAK9024390.1"/>
    <property type="molecule type" value="Genomic_DNA"/>
</dbReference>
<keyword evidence="4" id="KW-0833">Ubl conjugation pathway</keyword>
<evidence type="ECO:0000256" key="4">
    <source>
        <dbReference type="ARBA" id="ARBA00022786"/>
    </source>
</evidence>
<dbReference type="EC" id="3.4.19.12" evidence="2"/>
<keyword evidence="5" id="KW-0378">Hydrolase</keyword>
<evidence type="ECO:0000256" key="2">
    <source>
        <dbReference type="ARBA" id="ARBA00012759"/>
    </source>
</evidence>
<gene>
    <name evidence="7" type="ORF">CCMP2556_LOCUS15610</name>
</gene>
<evidence type="ECO:0000313" key="7">
    <source>
        <dbReference type="EMBL" id="CAK9024390.1"/>
    </source>
</evidence>
<evidence type="ECO:0000313" key="8">
    <source>
        <dbReference type="Proteomes" id="UP001642484"/>
    </source>
</evidence>
<dbReference type="Proteomes" id="UP001642484">
    <property type="component" value="Unassembled WGS sequence"/>
</dbReference>
<comment type="caution">
    <text evidence="7">The sequence shown here is derived from an EMBL/GenBank/DDBJ whole genome shotgun (WGS) entry which is preliminary data.</text>
</comment>
<comment type="catalytic activity">
    <reaction evidence="1">
        <text>Thiol-dependent hydrolysis of ester, thioester, amide, peptide and isopeptide bonds formed by the C-terminal Gly of ubiquitin (a 76-residue protein attached to proteins as an intracellular targeting signal).</text>
        <dbReference type="EC" id="3.4.19.12"/>
    </reaction>
</comment>
<organism evidence="7 8">
    <name type="scientific">Durusdinium trenchii</name>
    <dbReference type="NCBI Taxonomy" id="1381693"/>
    <lineage>
        <taxon>Eukaryota</taxon>
        <taxon>Sar</taxon>
        <taxon>Alveolata</taxon>
        <taxon>Dinophyceae</taxon>
        <taxon>Suessiales</taxon>
        <taxon>Symbiodiniaceae</taxon>
        <taxon>Durusdinium</taxon>
    </lineage>
</organism>
<sequence>MSWLAIGPSRVEGKGLQTGLAWGLTACEELLKEDGGMSFHLGLCGDLRPLTQVLQRVELLEPRWLQKRREILAYFTARESATRHRIFDFRMVGSGTFEVRKYSSTMALLRKVLERKGLELIPRDGPPVSEMEALMEWLFGRGQLWEACPEMYWCRDMAMLFKFLGTMEPRSTELLRKRRDTNEYQFWRLTFDGDMASRPGFGWRQDVPAIHWEVQGVRGADQDIADLTANAFGRELTLGEGLVVQSPADVGKLLERPNCTEEDVLHAARLPTFEETLSPDEAEALMSFLTVPYLQLPLVLDFFASQDRAAYLFNPELQRLLRAVLFEPRAYQEGASSCSRVPARGQLDGEEEAEKLFGTPLGLLLSDLCYSPQSILEPLLKILQKAEELGHLGDVKSSEAPFLLFMLELASDILRFVDYAAQLAQPSDAARDVLREAAVALRDFTTKSRGTLARWSSKSKDLPTTCAVHGPFGKHEIPSQRFRSGLRALWLAWRADGHSTIPSDKVWLFYRLALAAKTGTGVLGEFLCNSLPVQPPVRTRQRDVFPLAPLGGSMLKPVDMTSGRWSVLLQFINVVIGILNWLHGIKQTVPTGKHTFAQQAVLKNIVDRTVWTLTRLQHAQDGWERFVPDFVPGFTAGTTSFQDLVADRVDNLQAAGLCDPLPHLPAHVRASLATPEGILDNSDDSLRVFESFSLRVIFTVEQAVAEGRFSGDGWKSSAAFYLCPLQRKSSGFPFAWQEEASAKVKQL</sequence>
<evidence type="ECO:0000256" key="6">
    <source>
        <dbReference type="ARBA" id="ARBA00022807"/>
    </source>
</evidence>
<proteinExistence type="predicted"/>
<accession>A0ABP0KC62</accession>
<keyword evidence="8" id="KW-1185">Reference proteome</keyword>
<evidence type="ECO:0000256" key="3">
    <source>
        <dbReference type="ARBA" id="ARBA00022670"/>
    </source>
</evidence>